<evidence type="ECO:0000313" key="3">
    <source>
        <dbReference type="Proteomes" id="UP000777784"/>
    </source>
</evidence>
<name>A0A948W3M7_UNCEI</name>
<organism evidence="2 3">
    <name type="scientific">Eiseniibacteriota bacterium</name>
    <dbReference type="NCBI Taxonomy" id="2212470"/>
    <lineage>
        <taxon>Bacteria</taxon>
        <taxon>Candidatus Eiseniibacteriota</taxon>
    </lineage>
</organism>
<evidence type="ECO:0000313" key="2">
    <source>
        <dbReference type="EMBL" id="MBU2691267.1"/>
    </source>
</evidence>
<dbReference type="AlphaFoldDB" id="A0A948W3M7"/>
<dbReference type="Proteomes" id="UP000777784">
    <property type="component" value="Unassembled WGS sequence"/>
</dbReference>
<proteinExistence type="predicted"/>
<accession>A0A948W3M7</accession>
<evidence type="ECO:0000256" key="1">
    <source>
        <dbReference type="SAM" id="SignalP"/>
    </source>
</evidence>
<reference evidence="2" key="1">
    <citation type="submission" date="2021-05" db="EMBL/GenBank/DDBJ databases">
        <title>Energy efficiency and biological interactions define the core microbiome of deep oligotrophic groundwater.</title>
        <authorList>
            <person name="Mehrshad M."/>
            <person name="Lopez-Fernandez M."/>
            <person name="Bell E."/>
            <person name="Bernier-Latmani R."/>
            <person name="Bertilsson S."/>
            <person name="Dopson M."/>
        </authorList>
    </citation>
    <scope>NUCLEOTIDE SEQUENCE</scope>
    <source>
        <strain evidence="2">Modern_marine.mb.64</strain>
    </source>
</reference>
<comment type="caution">
    <text evidence="2">The sequence shown here is derived from an EMBL/GenBank/DDBJ whole genome shotgun (WGS) entry which is preliminary data.</text>
</comment>
<feature type="chain" id="PRO_5037842701" evidence="1">
    <location>
        <begin position="22"/>
        <end position="159"/>
    </location>
</feature>
<sequence length="159" mass="15730">MVARLIVAILCTAFVATGVSAGTTANHTVTVTVAAINEVAIVGGNVTLTIDSATAGSQPDDATDATTSDLNWTTNEASKKITVATDLADPDFTLKVVAANVAGGTAAAQVTLSTIAADFVTGISTTVGTCDLSYTASATAAQGTGSDVHTVTYTITAES</sequence>
<dbReference type="EMBL" id="JAHJDP010000053">
    <property type="protein sequence ID" value="MBU2691267.1"/>
    <property type="molecule type" value="Genomic_DNA"/>
</dbReference>
<keyword evidence="1" id="KW-0732">Signal</keyword>
<protein>
    <submittedName>
        <fullName evidence="2">Uncharacterized protein</fullName>
    </submittedName>
</protein>
<gene>
    <name evidence="2" type="ORF">KJ970_10080</name>
</gene>
<feature type="signal peptide" evidence="1">
    <location>
        <begin position="1"/>
        <end position="21"/>
    </location>
</feature>